<keyword evidence="9" id="KW-0347">Helicase</keyword>
<reference evidence="9" key="1">
    <citation type="journal article" date="2014" name="Int. J. Syst. Evol. Microbiol.">
        <title>Complete genome sequence of Corynebacterium casei LMG S-19264T (=DSM 44701T), isolated from a smear-ripened cheese.</title>
        <authorList>
            <consortium name="US DOE Joint Genome Institute (JGI-PGF)"/>
            <person name="Walter F."/>
            <person name="Albersmeier A."/>
            <person name="Kalinowski J."/>
            <person name="Ruckert C."/>
        </authorList>
    </citation>
    <scope>NUCLEOTIDE SEQUENCE</scope>
    <source>
        <strain evidence="9">CGMCC 1.12153</strain>
    </source>
</reference>
<dbReference type="HAMAP" id="MF_02206">
    <property type="entry name" value="DinG_exonucl"/>
    <property type="match status" value="1"/>
</dbReference>
<keyword evidence="3 6" id="KW-0378">Hydrolase</keyword>
<evidence type="ECO:0000256" key="2">
    <source>
        <dbReference type="ARBA" id="ARBA00022741"/>
    </source>
</evidence>
<dbReference type="NCBIfam" id="TIGR00573">
    <property type="entry name" value="dnaq"/>
    <property type="match status" value="1"/>
</dbReference>
<dbReference type="GO" id="GO:0006260">
    <property type="term" value="P:DNA replication"/>
    <property type="evidence" value="ECO:0007669"/>
    <property type="project" value="InterPro"/>
</dbReference>
<evidence type="ECO:0000256" key="3">
    <source>
        <dbReference type="ARBA" id="ARBA00022801"/>
    </source>
</evidence>
<proteinExistence type="inferred from homology"/>
<dbReference type="PROSITE" id="PS51193">
    <property type="entry name" value="HELICASE_ATP_BIND_2"/>
    <property type="match status" value="1"/>
</dbReference>
<comment type="similarity">
    <text evidence="6 7">Belongs to the helicase family. DinG subfamily. Type 2 sub-subfamily.</text>
</comment>
<dbReference type="SMART" id="SM00479">
    <property type="entry name" value="EXOIII"/>
    <property type="match status" value="1"/>
</dbReference>
<dbReference type="AlphaFoldDB" id="A0A917ET41"/>
<dbReference type="NCBIfam" id="TIGR01407">
    <property type="entry name" value="dinG_rel"/>
    <property type="match status" value="1"/>
</dbReference>
<protein>
    <recommendedName>
        <fullName evidence="6 7">3'-5' exonuclease DinG</fullName>
        <ecNumber evidence="6 7">3.1.-.-</ecNumber>
    </recommendedName>
</protein>
<dbReference type="Pfam" id="PF00929">
    <property type="entry name" value="RNase_T"/>
    <property type="match status" value="1"/>
</dbReference>
<evidence type="ECO:0000313" key="10">
    <source>
        <dbReference type="Proteomes" id="UP000660110"/>
    </source>
</evidence>
<organism evidence="9 10">
    <name type="scientific">Halobacillus andaensis</name>
    <dbReference type="NCBI Taxonomy" id="1176239"/>
    <lineage>
        <taxon>Bacteria</taxon>
        <taxon>Bacillati</taxon>
        <taxon>Bacillota</taxon>
        <taxon>Bacilli</taxon>
        <taxon>Bacillales</taxon>
        <taxon>Bacillaceae</taxon>
        <taxon>Halobacillus</taxon>
    </lineage>
</organism>
<dbReference type="InterPro" id="IPR036397">
    <property type="entry name" value="RNaseH_sf"/>
</dbReference>
<keyword evidence="10" id="KW-1185">Reference proteome</keyword>
<dbReference type="FunFam" id="3.40.50.300:FF:000437">
    <property type="entry name" value="ATP-dependent DNA helicase DinG"/>
    <property type="match status" value="1"/>
</dbReference>
<dbReference type="PANTHER" id="PTHR11472:SF34">
    <property type="entry name" value="REGULATOR OF TELOMERE ELONGATION HELICASE 1"/>
    <property type="match status" value="1"/>
</dbReference>
<keyword evidence="1 6" id="KW-0540">Nuclease</keyword>
<evidence type="ECO:0000313" key="9">
    <source>
        <dbReference type="EMBL" id="GGF09599.1"/>
    </source>
</evidence>
<dbReference type="GO" id="GO:0003887">
    <property type="term" value="F:DNA-directed DNA polymerase activity"/>
    <property type="evidence" value="ECO:0007669"/>
    <property type="project" value="InterPro"/>
</dbReference>
<keyword evidence="4 6" id="KW-0269">Exonuclease</keyword>
<dbReference type="NCBIfam" id="NF005981">
    <property type="entry name" value="PRK08074.1"/>
    <property type="match status" value="1"/>
</dbReference>
<dbReference type="EMBL" id="BMEL01000001">
    <property type="protein sequence ID" value="GGF09599.1"/>
    <property type="molecule type" value="Genomic_DNA"/>
</dbReference>
<evidence type="ECO:0000256" key="7">
    <source>
        <dbReference type="RuleBase" id="RU364106"/>
    </source>
</evidence>
<comment type="function">
    <text evidence="6 7">3'-5' exonuclease.</text>
</comment>
<dbReference type="SMART" id="SM00491">
    <property type="entry name" value="HELICc2"/>
    <property type="match status" value="1"/>
</dbReference>
<dbReference type="InterPro" id="IPR012337">
    <property type="entry name" value="RNaseH-like_sf"/>
</dbReference>
<comment type="caution">
    <text evidence="9">The sequence shown here is derived from an EMBL/GenBank/DDBJ whole genome shotgun (WGS) entry which is preliminary data.</text>
</comment>
<dbReference type="GO" id="GO:0016818">
    <property type="term" value="F:hydrolase activity, acting on acid anhydrides, in phosphorus-containing anhydrides"/>
    <property type="evidence" value="ECO:0007669"/>
    <property type="project" value="InterPro"/>
</dbReference>
<keyword evidence="2 6" id="KW-0547">Nucleotide-binding</keyword>
<dbReference type="InterPro" id="IPR027417">
    <property type="entry name" value="P-loop_NTPase"/>
</dbReference>
<evidence type="ECO:0000256" key="5">
    <source>
        <dbReference type="ARBA" id="ARBA00022840"/>
    </source>
</evidence>
<dbReference type="InterPro" id="IPR013520">
    <property type="entry name" value="Ribonucl_H"/>
</dbReference>
<dbReference type="FunFam" id="3.30.420.10:FF:000045">
    <property type="entry name" value="3'-5' exonuclease DinG"/>
    <property type="match status" value="1"/>
</dbReference>
<dbReference type="EC" id="3.1.-.-" evidence="6 7"/>
<dbReference type="CDD" id="cd06127">
    <property type="entry name" value="DEDDh"/>
    <property type="match status" value="1"/>
</dbReference>
<reference evidence="9" key="2">
    <citation type="submission" date="2020-09" db="EMBL/GenBank/DDBJ databases">
        <authorList>
            <person name="Sun Q."/>
            <person name="Zhou Y."/>
        </authorList>
    </citation>
    <scope>NUCLEOTIDE SEQUENCE</scope>
    <source>
        <strain evidence="9">CGMCC 1.12153</strain>
    </source>
</reference>
<evidence type="ECO:0000256" key="1">
    <source>
        <dbReference type="ARBA" id="ARBA00022722"/>
    </source>
</evidence>
<sequence>MAAFAIVDLETTGNSSSKQDRIIEIGIVLIKEKKIVKEFSTLVYPEREIPPFISSLTGIDDEDVIGAPLFSEIAQEVYRLFNDVYIVAHNVEFDLGFLNAELKKCGLPALTNPIIDTVEMARILIPSSESFKLGQLAEQMNLGHDRPHRALSDAQVTGELLLCLLDRLKELPERTLTQLLTVTEKLKSQMRPFIEEAIDQARYSVKGIQHYTILHGIAVRKLTPGKKEKPAITEDFSGWLTHIFEGEKGLKGTIPSFETRAGQREMSESIYRALTEPQHALIEAGAGTGKSIAYLLSALYYSIKNNRRIVVSTYTTSLQNQLLHEEVPKLERLFDEPIRVELFKGKAHYISLAHFSYELENSHLDNYDEALAKAIILVWLTQTYTGDIEEIQLPSNGQQFWHKISAEQSVKHQKDENYFYAIAEEKAAFADVIITNHSLLSLDLISDQPQLPSYEKVIIDEAHQFTNVASRYFGVQLNYKELQSQLTHLNDLLSDRFLSNGSTTIKTKLEQSRGAVEQAKEELSQLSKFIYHSIKRNRPSSKTKSDIGRVQYTLLHSKDAAMISTASEMIERFLSKILLIKRSIRTISDQFIASPPTEPIAILVSRLEQYENVCLTIVEQLGKYFKEESLEEAKWVEIEGSGHQHSFYMFSEPVNLDELLRKKLLTSKQSIVFTSATLTTAQSFEFIRKTVGLKKEDKVIEKVIPSPYKFDQNARLMIPNDFPNVREDQEEFIYSVSEAIYSLSQVTKGRMLVLFTSYDMLKKTYYLLKEMINPEEYMIFGQGISSGSRDRLKKNFQAFDQSILLGTSSFWEGVDIPGDDLSCLMIVRLPFQPPGQPVQSIREQVIKKEGKNPFMDYSLPEAIIRFRQGFGRLIRSSTDRGIVFVCDQRIMEARYGKYFISSIPDIPVTYDSTTNLIKQAQKWL</sequence>
<dbReference type="InterPro" id="IPR006310">
    <property type="entry name" value="DinG"/>
</dbReference>
<evidence type="ECO:0000256" key="6">
    <source>
        <dbReference type="HAMAP-Rule" id="MF_02206"/>
    </source>
</evidence>
<evidence type="ECO:0000259" key="8">
    <source>
        <dbReference type="PROSITE" id="PS51193"/>
    </source>
</evidence>
<feature type="binding site" evidence="6">
    <location>
        <begin position="284"/>
        <end position="291"/>
    </location>
    <ligand>
        <name>ATP</name>
        <dbReference type="ChEBI" id="CHEBI:30616"/>
    </ligand>
</feature>
<dbReference type="InterPro" id="IPR006054">
    <property type="entry name" value="DnaQ"/>
</dbReference>
<dbReference type="GO" id="GO:0008408">
    <property type="term" value="F:3'-5' exonuclease activity"/>
    <property type="evidence" value="ECO:0007669"/>
    <property type="project" value="UniProtKB-UniRule"/>
</dbReference>
<dbReference type="PANTHER" id="PTHR11472">
    <property type="entry name" value="DNA REPAIR DEAD HELICASE RAD3/XP-D SUBFAMILY MEMBER"/>
    <property type="match status" value="1"/>
</dbReference>
<dbReference type="InterPro" id="IPR006555">
    <property type="entry name" value="ATP-dep_Helicase_C"/>
</dbReference>
<name>A0A917ET41_HALAA</name>
<feature type="short sequence motif" description="DEAH box" evidence="6">
    <location>
        <begin position="460"/>
        <end position="463"/>
    </location>
</feature>
<dbReference type="GO" id="GO:0005524">
    <property type="term" value="F:ATP binding"/>
    <property type="evidence" value="ECO:0007669"/>
    <property type="project" value="UniProtKB-UniRule"/>
</dbReference>
<dbReference type="SUPFAM" id="SSF53098">
    <property type="entry name" value="Ribonuclease H-like"/>
    <property type="match status" value="1"/>
</dbReference>
<dbReference type="Gene3D" id="3.40.50.300">
    <property type="entry name" value="P-loop containing nucleotide triphosphate hydrolases"/>
    <property type="match status" value="2"/>
</dbReference>
<gene>
    <name evidence="6 7 9" type="primary">dinG</name>
    <name evidence="9" type="ORF">GCM10010954_05070</name>
</gene>
<feature type="domain" description="Helicase ATP-binding" evidence="8">
    <location>
        <begin position="249"/>
        <end position="516"/>
    </location>
</feature>
<accession>A0A917ET41</accession>
<dbReference type="Proteomes" id="UP000660110">
    <property type="component" value="Unassembled WGS sequence"/>
</dbReference>
<dbReference type="Pfam" id="PF13307">
    <property type="entry name" value="Helicase_C_2"/>
    <property type="match status" value="1"/>
</dbReference>
<dbReference type="GO" id="GO:0003678">
    <property type="term" value="F:DNA helicase activity"/>
    <property type="evidence" value="ECO:0007669"/>
    <property type="project" value="TreeGrafter"/>
</dbReference>
<evidence type="ECO:0000256" key="4">
    <source>
        <dbReference type="ARBA" id="ARBA00022839"/>
    </source>
</evidence>
<dbReference type="InterPro" id="IPR045028">
    <property type="entry name" value="DinG/Rad3-like"/>
</dbReference>
<dbReference type="SUPFAM" id="SSF52540">
    <property type="entry name" value="P-loop containing nucleoside triphosphate hydrolases"/>
    <property type="match status" value="1"/>
</dbReference>
<dbReference type="GO" id="GO:0003677">
    <property type="term" value="F:DNA binding"/>
    <property type="evidence" value="ECO:0007669"/>
    <property type="project" value="InterPro"/>
</dbReference>
<dbReference type="Gene3D" id="3.30.420.10">
    <property type="entry name" value="Ribonuclease H-like superfamily/Ribonuclease H"/>
    <property type="match status" value="1"/>
</dbReference>
<dbReference type="InterPro" id="IPR014013">
    <property type="entry name" value="Helic_SF1/SF2_ATP-bd_DinG/Rad3"/>
</dbReference>
<dbReference type="RefSeq" id="WP_188375886.1">
    <property type="nucleotide sequence ID" value="NZ_BMEL01000001.1"/>
</dbReference>
<keyword evidence="5 6" id="KW-0067">ATP-binding</keyword>